<dbReference type="SUPFAM" id="SSF57850">
    <property type="entry name" value="RING/U-box"/>
    <property type="match status" value="1"/>
</dbReference>
<evidence type="ECO:0000256" key="5">
    <source>
        <dbReference type="SAM" id="MobiDB-lite"/>
    </source>
</evidence>
<gene>
    <name evidence="7" type="ORF">B0H15DRAFT_942025</name>
</gene>
<comment type="caution">
    <text evidence="7">The sequence shown here is derived from an EMBL/GenBank/DDBJ whole genome shotgun (WGS) entry which is preliminary data.</text>
</comment>
<dbReference type="InterPro" id="IPR013083">
    <property type="entry name" value="Znf_RING/FYVE/PHD"/>
</dbReference>
<dbReference type="Proteomes" id="UP001222325">
    <property type="component" value="Unassembled WGS sequence"/>
</dbReference>
<evidence type="ECO:0000313" key="7">
    <source>
        <dbReference type="EMBL" id="KAJ7103990.1"/>
    </source>
</evidence>
<dbReference type="PROSITE" id="PS50089">
    <property type="entry name" value="ZF_RING_2"/>
    <property type="match status" value="1"/>
</dbReference>
<dbReference type="AlphaFoldDB" id="A0AAD6UI91"/>
<feature type="region of interest" description="Disordered" evidence="5">
    <location>
        <begin position="70"/>
        <end position="93"/>
    </location>
</feature>
<feature type="region of interest" description="Disordered" evidence="5">
    <location>
        <begin position="1"/>
        <end position="51"/>
    </location>
</feature>
<accession>A0AAD6UI91</accession>
<dbReference type="Gene3D" id="3.30.40.10">
    <property type="entry name" value="Zinc/RING finger domain, C3HC4 (zinc finger)"/>
    <property type="match status" value="1"/>
</dbReference>
<keyword evidence="3" id="KW-0862">Zinc</keyword>
<proteinExistence type="predicted"/>
<dbReference type="SMART" id="SM00184">
    <property type="entry name" value="RING"/>
    <property type="match status" value="1"/>
</dbReference>
<protein>
    <recommendedName>
        <fullName evidence="6">RING-type domain-containing protein</fullName>
    </recommendedName>
</protein>
<name>A0AAD6UI91_9AGAR</name>
<evidence type="ECO:0000313" key="8">
    <source>
        <dbReference type="Proteomes" id="UP001222325"/>
    </source>
</evidence>
<evidence type="ECO:0000256" key="1">
    <source>
        <dbReference type="ARBA" id="ARBA00022723"/>
    </source>
</evidence>
<evidence type="ECO:0000256" key="4">
    <source>
        <dbReference type="PROSITE-ProRule" id="PRU00175"/>
    </source>
</evidence>
<dbReference type="InterPro" id="IPR018957">
    <property type="entry name" value="Znf_C3HC4_RING-type"/>
</dbReference>
<evidence type="ECO:0000259" key="6">
    <source>
        <dbReference type="PROSITE" id="PS50089"/>
    </source>
</evidence>
<reference evidence="7" key="1">
    <citation type="submission" date="2023-03" db="EMBL/GenBank/DDBJ databases">
        <title>Massive genome expansion in bonnet fungi (Mycena s.s.) driven by repeated elements and novel gene families across ecological guilds.</title>
        <authorList>
            <consortium name="Lawrence Berkeley National Laboratory"/>
            <person name="Harder C.B."/>
            <person name="Miyauchi S."/>
            <person name="Viragh M."/>
            <person name="Kuo A."/>
            <person name="Thoen E."/>
            <person name="Andreopoulos B."/>
            <person name="Lu D."/>
            <person name="Skrede I."/>
            <person name="Drula E."/>
            <person name="Henrissat B."/>
            <person name="Morin E."/>
            <person name="Kohler A."/>
            <person name="Barry K."/>
            <person name="LaButti K."/>
            <person name="Morin E."/>
            <person name="Salamov A."/>
            <person name="Lipzen A."/>
            <person name="Mereny Z."/>
            <person name="Hegedus B."/>
            <person name="Baldrian P."/>
            <person name="Stursova M."/>
            <person name="Weitz H."/>
            <person name="Taylor A."/>
            <person name="Grigoriev I.V."/>
            <person name="Nagy L.G."/>
            <person name="Martin F."/>
            <person name="Kauserud H."/>
        </authorList>
    </citation>
    <scope>NUCLEOTIDE SEQUENCE</scope>
    <source>
        <strain evidence="7">CBHHK173m</strain>
    </source>
</reference>
<keyword evidence="1" id="KW-0479">Metal-binding</keyword>
<evidence type="ECO:0000256" key="3">
    <source>
        <dbReference type="ARBA" id="ARBA00022833"/>
    </source>
</evidence>
<organism evidence="7 8">
    <name type="scientific">Mycena belliarum</name>
    <dbReference type="NCBI Taxonomy" id="1033014"/>
    <lineage>
        <taxon>Eukaryota</taxon>
        <taxon>Fungi</taxon>
        <taxon>Dikarya</taxon>
        <taxon>Basidiomycota</taxon>
        <taxon>Agaricomycotina</taxon>
        <taxon>Agaricomycetes</taxon>
        <taxon>Agaricomycetidae</taxon>
        <taxon>Agaricales</taxon>
        <taxon>Marasmiineae</taxon>
        <taxon>Mycenaceae</taxon>
        <taxon>Mycena</taxon>
    </lineage>
</organism>
<keyword evidence="8" id="KW-1185">Reference proteome</keyword>
<sequence>MDDDLQAVLRPGSAANPFVLKDSPPKPKTQKKAKQKPLIIFKGPPSSIVQTRGLSDEDMAAVKARIRMLEADSQPEASSSRIDPREERGHRRRAENVALANRAVLGDAIPRLPRSSTSALVGTREGLEPMRSLVYNLGASRQAKANSALGWRRTRVMRLSHRELWQYGTGPPTQLIADNKIHQQCGICRCVKSHPVSYTCGHSHCYVCIRMWLERKWTCPECVTVMDRAPFRQYAEEAAIAFDYPEWEDRSVVDYSFDGLVFPKVE</sequence>
<dbReference type="GO" id="GO:0008270">
    <property type="term" value="F:zinc ion binding"/>
    <property type="evidence" value="ECO:0007669"/>
    <property type="project" value="UniProtKB-KW"/>
</dbReference>
<dbReference type="InterPro" id="IPR001841">
    <property type="entry name" value="Znf_RING"/>
</dbReference>
<feature type="domain" description="RING-type" evidence="6">
    <location>
        <begin position="185"/>
        <end position="222"/>
    </location>
</feature>
<dbReference type="EMBL" id="JARJCN010000001">
    <property type="protein sequence ID" value="KAJ7103990.1"/>
    <property type="molecule type" value="Genomic_DNA"/>
</dbReference>
<keyword evidence="2 4" id="KW-0863">Zinc-finger</keyword>
<evidence type="ECO:0000256" key="2">
    <source>
        <dbReference type="ARBA" id="ARBA00022771"/>
    </source>
</evidence>
<dbReference type="Pfam" id="PF00097">
    <property type="entry name" value="zf-C3HC4"/>
    <property type="match status" value="1"/>
</dbReference>